<comment type="caution">
    <text evidence="1">The sequence shown here is derived from an EMBL/GenBank/DDBJ whole genome shotgun (WGS) entry which is preliminary data.</text>
</comment>
<reference evidence="1 2" key="1">
    <citation type="submission" date="2020-08" db="EMBL/GenBank/DDBJ databases">
        <title>Genomic Encyclopedia of Type Strains, Phase IV (KMG-IV): sequencing the most valuable type-strain genomes for metagenomic binning, comparative biology and taxonomic classification.</title>
        <authorList>
            <person name="Goeker M."/>
        </authorList>
    </citation>
    <scope>NUCLEOTIDE SEQUENCE [LARGE SCALE GENOMIC DNA]</scope>
    <source>
        <strain evidence="1 2">DSM 25024</strain>
    </source>
</reference>
<dbReference type="EMBL" id="JACIDO010000016">
    <property type="protein sequence ID" value="MBB3938063.1"/>
    <property type="molecule type" value="Genomic_DNA"/>
</dbReference>
<organism evidence="1 2">
    <name type="scientific">Aureimonas phyllosphaerae</name>
    <dbReference type="NCBI Taxonomy" id="1166078"/>
    <lineage>
        <taxon>Bacteria</taxon>
        <taxon>Pseudomonadati</taxon>
        <taxon>Pseudomonadota</taxon>
        <taxon>Alphaproteobacteria</taxon>
        <taxon>Hyphomicrobiales</taxon>
        <taxon>Aurantimonadaceae</taxon>
        <taxon>Aureimonas</taxon>
    </lineage>
</organism>
<dbReference type="Pfam" id="PF12599">
    <property type="entry name" value="DUF3768"/>
    <property type="match status" value="1"/>
</dbReference>
<dbReference type="Proteomes" id="UP000531216">
    <property type="component" value="Unassembled WGS sequence"/>
</dbReference>
<proteinExistence type="predicted"/>
<evidence type="ECO:0000313" key="1">
    <source>
        <dbReference type="EMBL" id="MBB3938063.1"/>
    </source>
</evidence>
<dbReference type="InterPro" id="IPR022243">
    <property type="entry name" value="DUF3768"/>
</dbReference>
<dbReference type="OrthoDB" id="1495368at2"/>
<protein>
    <recommendedName>
        <fullName evidence="3">DUF3768 domain-containing protein</fullName>
    </recommendedName>
</protein>
<name>A0A7W6BU49_9HYPH</name>
<accession>A0A7W6BU49</accession>
<evidence type="ECO:0000313" key="2">
    <source>
        <dbReference type="Proteomes" id="UP000531216"/>
    </source>
</evidence>
<evidence type="ECO:0008006" key="3">
    <source>
        <dbReference type="Google" id="ProtNLM"/>
    </source>
</evidence>
<keyword evidence="2" id="KW-1185">Reference proteome</keyword>
<dbReference type="AlphaFoldDB" id="A0A7W6BU49"/>
<sequence length="112" mass="12731">MSTARIRALNDALRQSIPFQPAKPDMIIITAGVSALDNLTQLAVMFRVREFDAFTPDNDPHEEHDFGSFELCGTRYFWKIDYYDLAREMHSPDAADPSVTSRVLTVMLASEY</sequence>
<gene>
    <name evidence="1" type="ORF">GGR05_004233</name>
</gene>
<dbReference type="RefSeq" id="WP_090966278.1">
    <property type="nucleotide sequence ID" value="NZ_FOOA01000026.1"/>
</dbReference>